<name>A0A1L9BAH0_9BACT</name>
<reference evidence="2" key="1">
    <citation type="submission" date="2016-11" db="EMBL/GenBank/DDBJ databases">
        <authorList>
            <person name="Shukria A."/>
            <person name="Stevens D.C."/>
        </authorList>
    </citation>
    <scope>NUCLEOTIDE SEQUENCE [LARGE SCALE GENOMIC DNA]</scope>
    <source>
        <strain evidence="2">Cbfe23</strain>
    </source>
</reference>
<evidence type="ECO:0000313" key="1">
    <source>
        <dbReference type="EMBL" id="OJH39218.1"/>
    </source>
</evidence>
<dbReference type="EMBL" id="MPIN01000004">
    <property type="protein sequence ID" value="OJH39218.1"/>
    <property type="molecule type" value="Genomic_DNA"/>
</dbReference>
<protein>
    <submittedName>
        <fullName evidence="1">Uncharacterized protein</fullName>
    </submittedName>
</protein>
<sequence>MKTVESAVWFCEKIEAIRAAAGHDAAKLEALSQDPALAREASERFPDDPILYPQLRLTLEMDVTLARHGVFLIDFPLMDDL</sequence>
<gene>
    <name evidence="1" type="ORF">BON30_16945</name>
</gene>
<comment type="caution">
    <text evidence="1">The sequence shown here is derived from an EMBL/GenBank/DDBJ whole genome shotgun (WGS) entry which is preliminary data.</text>
</comment>
<reference evidence="1 2" key="2">
    <citation type="submission" date="2016-12" db="EMBL/GenBank/DDBJ databases">
        <title>Draft Genome Sequence of Cystobacter ferrugineus Strain Cbfe23.</title>
        <authorList>
            <person name="Akbar S."/>
            <person name="Dowd S.E."/>
            <person name="Stevens D.C."/>
        </authorList>
    </citation>
    <scope>NUCLEOTIDE SEQUENCE [LARGE SCALE GENOMIC DNA]</scope>
    <source>
        <strain evidence="1 2">Cbfe23</strain>
    </source>
</reference>
<dbReference type="OrthoDB" id="5533854at2"/>
<organism evidence="1 2">
    <name type="scientific">Cystobacter ferrugineus</name>
    <dbReference type="NCBI Taxonomy" id="83449"/>
    <lineage>
        <taxon>Bacteria</taxon>
        <taxon>Pseudomonadati</taxon>
        <taxon>Myxococcota</taxon>
        <taxon>Myxococcia</taxon>
        <taxon>Myxococcales</taxon>
        <taxon>Cystobacterineae</taxon>
        <taxon>Archangiaceae</taxon>
        <taxon>Cystobacter</taxon>
    </lineage>
</organism>
<dbReference type="AlphaFoldDB" id="A0A1L9BAH0"/>
<keyword evidence="2" id="KW-1185">Reference proteome</keyword>
<proteinExistence type="predicted"/>
<evidence type="ECO:0000313" key="2">
    <source>
        <dbReference type="Proteomes" id="UP000182229"/>
    </source>
</evidence>
<dbReference type="RefSeq" id="WP_071899388.1">
    <property type="nucleotide sequence ID" value="NZ_MPIN01000004.1"/>
</dbReference>
<accession>A0A1L9BAH0</accession>
<dbReference type="Proteomes" id="UP000182229">
    <property type="component" value="Unassembled WGS sequence"/>
</dbReference>